<organism evidence="1 2">
    <name type="scientific">Pseudomonas phage YS35</name>
    <dbReference type="NCBI Taxonomy" id="2036050"/>
    <lineage>
        <taxon>Viruses</taxon>
        <taxon>Duplodnaviria</taxon>
        <taxon>Heunggongvirae</taxon>
        <taxon>Uroviricota</taxon>
        <taxon>Caudoviricetes</taxon>
        <taxon>Vandenendeviridae</taxon>
        <taxon>Skurskavirinae</taxon>
        <taxon>Pakpunavirus</taxon>
        <taxon>Pakpunavirus YS35</taxon>
    </lineage>
</organism>
<evidence type="ECO:0000313" key="2">
    <source>
        <dbReference type="Proteomes" id="UP000230170"/>
    </source>
</evidence>
<accession>A0A291LAV3</accession>
<gene>
    <name evidence="1" type="ORF">Y35_GM000127</name>
</gene>
<sequence length="71" mass="8091">MSVPGRERSGNPFAWIPTTKILMIQCRIESKPTARGAEIVLLTSMFIDDWSLKREFAITALTSHRNSLWVD</sequence>
<protein>
    <submittedName>
        <fullName evidence="1">Uncharacterized protein</fullName>
    </submittedName>
</protein>
<keyword evidence="2" id="KW-1185">Reference proteome</keyword>
<reference evidence="1 2" key="1">
    <citation type="submission" date="2017-09" db="EMBL/GenBank/DDBJ databases">
        <title>Complete genome sequence of lytic bacteriophage YS35.</title>
        <authorList>
            <person name="Yu S."/>
            <person name="Huang H."/>
            <person name="Hao Y."/>
            <person name="Shi H."/>
            <person name="Sun Y."/>
        </authorList>
    </citation>
    <scope>NUCLEOTIDE SEQUENCE [LARGE SCALE GENOMIC DNA]</scope>
</reference>
<dbReference type="Proteomes" id="UP000230170">
    <property type="component" value="Segment"/>
</dbReference>
<proteinExistence type="predicted"/>
<evidence type="ECO:0000313" key="1">
    <source>
        <dbReference type="EMBL" id="ATI16100.1"/>
    </source>
</evidence>
<name>A0A291LAV3_9CAUD</name>
<dbReference type="EMBL" id="MF974178">
    <property type="protein sequence ID" value="ATI16100.1"/>
    <property type="molecule type" value="Genomic_DNA"/>
</dbReference>